<proteinExistence type="predicted"/>
<comment type="caution">
    <text evidence="1">The sequence shown here is derived from an EMBL/GenBank/DDBJ whole genome shotgun (WGS) entry which is preliminary data.</text>
</comment>
<dbReference type="EMBL" id="JAHRHJ020000003">
    <property type="protein sequence ID" value="KAH9323533.1"/>
    <property type="molecule type" value="Genomic_DNA"/>
</dbReference>
<protein>
    <submittedName>
        <fullName evidence="1">Uncharacterized protein</fullName>
    </submittedName>
</protein>
<organism evidence="1 2">
    <name type="scientific">Taxus chinensis</name>
    <name type="common">Chinese yew</name>
    <name type="synonym">Taxus wallichiana var. chinensis</name>
    <dbReference type="NCBI Taxonomy" id="29808"/>
    <lineage>
        <taxon>Eukaryota</taxon>
        <taxon>Viridiplantae</taxon>
        <taxon>Streptophyta</taxon>
        <taxon>Embryophyta</taxon>
        <taxon>Tracheophyta</taxon>
        <taxon>Spermatophyta</taxon>
        <taxon>Pinopsida</taxon>
        <taxon>Pinidae</taxon>
        <taxon>Conifers II</taxon>
        <taxon>Cupressales</taxon>
        <taxon>Taxaceae</taxon>
        <taxon>Taxus</taxon>
    </lineage>
</organism>
<reference evidence="1 2" key="1">
    <citation type="journal article" date="2021" name="Nat. Plants">
        <title>The Taxus genome provides insights into paclitaxel biosynthesis.</title>
        <authorList>
            <person name="Xiong X."/>
            <person name="Gou J."/>
            <person name="Liao Q."/>
            <person name="Li Y."/>
            <person name="Zhou Q."/>
            <person name="Bi G."/>
            <person name="Li C."/>
            <person name="Du R."/>
            <person name="Wang X."/>
            <person name="Sun T."/>
            <person name="Guo L."/>
            <person name="Liang H."/>
            <person name="Lu P."/>
            <person name="Wu Y."/>
            <person name="Zhang Z."/>
            <person name="Ro D.K."/>
            <person name="Shang Y."/>
            <person name="Huang S."/>
            <person name="Yan J."/>
        </authorList>
    </citation>
    <scope>NUCLEOTIDE SEQUENCE [LARGE SCALE GENOMIC DNA]</scope>
    <source>
        <strain evidence="1">Ta-2019</strain>
    </source>
</reference>
<dbReference type="Proteomes" id="UP000824469">
    <property type="component" value="Unassembled WGS sequence"/>
</dbReference>
<evidence type="ECO:0000313" key="1">
    <source>
        <dbReference type="EMBL" id="KAH9323533.1"/>
    </source>
</evidence>
<dbReference type="OMA" id="KWIFQNT"/>
<name>A0AA38GKW8_TAXCH</name>
<gene>
    <name evidence="1" type="ORF">KI387_018172</name>
</gene>
<accession>A0AA38GKW8</accession>
<sequence>MGGGAVLRGISRAIGVGGTASGRVGVGATINSPAQKVKNSSYTDAPSFTMIDEWELSGAEDGFQTYPHAHLDQHHHHVRDRLIFGSVPTQEEVLEATSDLQDALKQIISPVSSTFGHEKTSSLFLSVHDKADSGEVSDLQETEVKSYENSVARVETKLDQDNDKVVQKSGRSNVLDAFHLLQSNPAIQGMVIALASDEAVWDAILKNEQVKEFRQSLLKGKSETNKDTYKKNPFIEAIGNMKLKVIEYMEKISELCNQFFGFGDKTFSEKDEDFVERALKASSMLCIAVLLIVLVKRA</sequence>
<dbReference type="PANTHER" id="PTHR33625">
    <property type="entry name" value="OS08G0179900 PROTEIN"/>
    <property type="match status" value="1"/>
</dbReference>
<dbReference type="AlphaFoldDB" id="A0AA38GKW8"/>
<evidence type="ECO:0000313" key="2">
    <source>
        <dbReference type="Proteomes" id="UP000824469"/>
    </source>
</evidence>
<dbReference type="PANTHER" id="PTHR33625:SF4">
    <property type="entry name" value="OS08G0179900 PROTEIN"/>
    <property type="match status" value="1"/>
</dbReference>
<keyword evidence="2" id="KW-1185">Reference proteome</keyword>